<gene>
    <name evidence="1" type="ORF">FIA58_017745</name>
</gene>
<name>A0ABX0IWG7_9FLAO</name>
<evidence type="ECO:0000313" key="1">
    <source>
        <dbReference type="EMBL" id="NHN27526.1"/>
    </source>
</evidence>
<reference evidence="1 2" key="3">
    <citation type="submission" date="2020-02" db="EMBL/GenBank/DDBJ databases">
        <title>Flavobacterium profundi sp. nov., isolated from a deep-sea seamount.</title>
        <authorList>
            <person name="Zhang D.-C."/>
        </authorList>
    </citation>
    <scope>NUCLEOTIDE SEQUENCE [LARGE SCALE GENOMIC DNA]</scope>
    <source>
        <strain evidence="1 2">EC11</strain>
    </source>
</reference>
<accession>A0ABX0IWG7</accession>
<protein>
    <recommendedName>
        <fullName evidence="3">Lipoprotein</fullName>
    </recommendedName>
</protein>
<proteinExistence type="predicted"/>
<dbReference type="EMBL" id="VEVQ02000015">
    <property type="protein sequence ID" value="NHN27526.1"/>
    <property type="molecule type" value="Genomic_DNA"/>
</dbReference>
<keyword evidence="2" id="KW-1185">Reference proteome</keyword>
<evidence type="ECO:0000313" key="2">
    <source>
        <dbReference type="Proteomes" id="UP000817854"/>
    </source>
</evidence>
<dbReference type="PROSITE" id="PS51257">
    <property type="entry name" value="PROKAR_LIPOPROTEIN"/>
    <property type="match status" value="1"/>
</dbReference>
<comment type="caution">
    <text evidence="1">The sequence shown here is derived from an EMBL/GenBank/DDBJ whole genome shotgun (WGS) entry which is preliminary data.</text>
</comment>
<sequence length="219" mass="25969">MNKSISLFLFSFLSISCFEPKENKTDEAISDGKSNQIKEKKLALNNEDNESLKEWFVYYNNREVNFSLESFTFLSTDSLRVVKGTVYGVFDKEYDTIYTDFLVFNAKKDKYIDFDSYNWLVDNEKTVVFSPDQEINLVDIENKTVNRIGFRGSLQWVEEAFWKKDSIIFLLENTIENQPIITEINLKNNIINSYQYKKKLKFKSEYCKMRLKKRGLIME</sequence>
<dbReference type="Proteomes" id="UP000817854">
    <property type="component" value="Unassembled WGS sequence"/>
</dbReference>
<reference evidence="1 2" key="2">
    <citation type="submission" date="2019-05" db="EMBL/GenBank/DDBJ databases">
        <authorList>
            <person name="Lianzixin W."/>
        </authorList>
    </citation>
    <scope>NUCLEOTIDE SEQUENCE [LARGE SCALE GENOMIC DNA]</scope>
    <source>
        <strain evidence="1 2">EC11</strain>
    </source>
</reference>
<reference evidence="2" key="1">
    <citation type="submission" date="2019-05" db="EMBL/GenBank/DDBJ databases">
        <title>Flavobacterium profundi sp. nov., isolated from a deep-sea seamount.</title>
        <authorList>
            <person name="Zhang D.-C."/>
        </authorList>
    </citation>
    <scope>NUCLEOTIDE SEQUENCE [LARGE SCALE GENOMIC DNA]</scope>
    <source>
        <strain evidence="2">EC11</strain>
    </source>
</reference>
<organism evidence="1 2">
    <name type="scientific">Flavobacterium jejuense</name>
    <dbReference type="NCBI Taxonomy" id="1544455"/>
    <lineage>
        <taxon>Bacteria</taxon>
        <taxon>Pseudomonadati</taxon>
        <taxon>Bacteroidota</taxon>
        <taxon>Flavobacteriia</taxon>
        <taxon>Flavobacteriales</taxon>
        <taxon>Flavobacteriaceae</taxon>
        <taxon>Flavobacterium</taxon>
    </lineage>
</organism>
<dbReference type="RefSeq" id="WP_140964040.1">
    <property type="nucleotide sequence ID" value="NZ_VEVQ02000015.1"/>
</dbReference>
<evidence type="ECO:0008006" key="3">
    <source>
        <dbReference type="Google" id="ProtNLM"/>
    </source>
</evidence>